<dbReference type="SMART" id="SM01419">
    <property type="entry name" value="Thiol-ester_cl"/>
    <property type="match status" value="1"/>
</dbReference>
<gene>
    <name evidence="4" type="ORF">LSTR_LSTR001659</name>
</gene>
<dbReference type="InterPro" id="IPR019742">
    <property type="entry name" value="MacrogloblnA2_CS"/>
</dbReference>
<evidence type="ECO:0000256" key="1">
    <source>
        <dbReference type="ARBA" id="ARBA00023157"/>
    </source>
</evidence>
<evidence type="ECO:0000259" key="3">
    <source>
        <dbReference type="SMART" id="SM01361"/>
    </source>
</evidence>
<dbReference type="EMBL" id="QKKF02012754">
    <property type="protein sequence ID" value="RZF43398.1"/>
    <property type="molecule type" value="Genomic_DNA"/>
</dbReference>
<keyword evidence="1" id="KW-1015">Disulfide bond</keyword>
<dbReference type="InterPro" id="IPR050473">
    <property type="entry name" value="A2M/Complement_sys"/>
</dbReference>
<dbReference type="SMART" id="SM01360">
    <property type="entry name" value="A2M"/>
    <property type="match status" value="1"/>
</dbReference>
<dbReference type="Pfam" id="PF07677">
    <property type="entry name" value="A2M_recep"/>
    <property type="match status" value="1"/>
</dbReference>
<dbReference type="SUPFAM" id="SSF49410">
    <property type="entry name" value="Alpha-macroglobulin receptor domain"/>
    <property type="match status" value="1"/>
</dbReference>
<name>A0A482XD34_LAOST</name>
<organism evidence="4 5">
    <name type="scientific">Laodelphax striatellus</name>
    <name type="common">Small brown planthopper</name>
    <name type="synonym">Delphax striatella</name>
    <dbReference type="NCBI Taxonomy" id="195883"/>
    <lineage>
        <taxon>Eukaryota</taxon>
        <taxon>Metazoa</taxon>
        <taxon>Ecdysozoa</taxon>
        <taxon>Arthropoda</taxon>
        <taxon>Hexapoda</taxon>
        <taxon>Insecta</taxon>
        <taxon>Pterygota</taxon>
        <taxon>Neoptera</taxon>
        <taxon>Paraneoptera</taxon>
        <taxon>Hemiptera</taxon>
        <taxon>Auchenorrhyncha</taxon>
        <taxon>Fulgoroidea</taxon>
        <taxon>Delphacidae</taxon>
        <taxon>Criomorphinae</taxon>
        <taxon>Laodelphax</taxon>
    </lineage>
</organism>
<accession>A0A482XD34</accession>
<protein>
    <recommendedName>
        <fullName evidence="6">Alpha-macroglobulin receptor-binding domain-containing protein</fullName>
    </recommendedName>
</protein>
<sequence>MENSLSSIMVDSPHSKQNYRLQLREYFPESWLWKITHLDKSGEATLQTRAPHSITGWKTTVVCLNEEYGFGMNEMSDILYTYQPVYLDLDIPHSIKRSEEVEAKVIIYNRHIHRLPVKISVSNSAGLEVRISGVNIKCIEEHSVSHVGLFIKGMQIGKHNLTVTALLETMNSNCWSSYSNLNTRIDSIKKSINVELEGFQITKTHSALLYGKGHQSQHWNLSIPENIVDESAQAVVSITGNLLGPISENLENLIEMPVGCGEQNMIRLAPAIQFIKYLDTVKPQGAIHLRGKVMKYIQKGYQRQLLYRHPDGSYSAFGPNVDLEEGSIWLTAFVLKYLGQARDLILVDEKSLQQSLDWIVTKQLENGCFPVVGRIFNKDLMRGYVDENGEPTITLTAFIVAALLESGLALPKHMKNNAKFCLAAEKSHTDAYTLSLITYSFALMNDTLRTEEHLKRLLKLSRTADGLLWWETSEFTRASNVEITSYAILTLLLVGGPDNYVKAFSAVRWLSTHRNMAGGFYTSQDTMIGLETLTKYAIKFPQNHDSTMVRVQSSDEKVNMTVSIDTNNRLISQQIRMTILPSSITISLLKQGSAVVQVQLKYNLIENTSSRDFNLNSTTIALCENYDELCNSHALKICVQYNSSTIASSDMTVVTVYFQTGFFVEERSMDKIPGVKRWELGPDRNFIIIYLEEVTASPYCFNFTIVRRYPSKDGFPGRITVYDYYHPENTQSVKYTVQR</sequence>
<dbReference type="PROSITE" id="PS00477">
    <property type="entry name" value="ALPHA_2_MACROGLOBULIN"/>
    <property type="match status" value="1"/>
</dbReference>
<dbReference type="Pfam" id="PF07678">
    <property type="entry name" value="TED_complement"/>
    <property type="match status" value="1"/>
</dbReference>
<dbReference type="InterPro" id="IPR011626">
    <property type="entry name" value="Alpha-macroglobulin_TED"/>
</dbReference>
<feature type="domain" description="Alpha-2-macroglobulin" evidence="2">
    <location>
        <begin position="30"/>
        <end position="121"/>
    </location>
</feature>
<dbReference type="InterPro" id="IPR001599">
    <property type="entry name" value="Macroglobln_a2"/>
</dbReference>
<dbReference type="PANTHER" id="PTHR11412:SF171">
    <property type="entry name" value="PREGNANCY ZONE PROTEIN-LIKE PROTEIN"/>
    <property type="match status" value="1"/>
</dbReference>
<dbReference type="Gene3D" id="2.20.130.20">
    <property type="match status" value="1"/>
</dbReference>
<evidence type="ECO:0008006" key="6">
    <source>
        <dbReference type="Google" id="ProtNLM"/>
    </source>
</evidence>
<dbReference type="SMART" id="SM01361">
    <property type="entry name" value="A2M_recep"/>
    <property type="match status" value="1"/>
</dbReference>
<dbReference type="Gene3D" id="2.60.40.690">
    <property type="entry name" value="Alpha-macroglobulin, receptor-binding domain"/>
    <property type="match status" value="1"/>
</dbReference>
<proteinExistence type="predicted"/>
<dbReference type="InParanoid" id="A0A482XD34"/>
<keyword evidence="5" id="KW-1185">Reference proteome</keyword>
<dbReference type="InterPro" id="IPR036595">
    <property type="entry name" value="A-macroglobulin_rcpt-bd_sf"/>
</dbReference>
<dbReference type="InterPro" id="IPR013783">
    <property type="entry name" value="Ig-like_fold"/>
</dbReference>
<dbReference type="STRING" id="195883.A0A482XD34"/>
<dbReference type="Proteomes" id="UP000291343">
    <property type="component" value="Unassembled WGS sequence"/>
</dbReference>
<evidence type="ECO:0000313" key="4">
    <source>
        <dbReference type="EMBL" id="RZF43398.1"/>
    </source>
</evidence>
<dbReference type="InterPro" id="IPR009048">
    <property type="entry name" value="A-macroglobulin_rcpt-bd"/>
</dbReference>
<dbReference type="Gene3D" id="2.60.120.1540">
    <property type="match status" value="1"/>
</dbReference>
<evidence type="ECO:0000313" key="5">
    <source>
        <dbReference type="Proteomes" id="UP000291343"/>
    </source>
</evidence>
<dbReference type="GO" id="GO:0005615">
    <property type="term" value="C:extracellular space"/>
    <property type="evidence" value="ECO:0007669"/>
    <property type="project" value="InterPro"/>
</dbReference>
<dbReference type="OrthoDB" id="6626560at2759"/>
<dbReference type="Gene3D" id="1.50.10.20">
    <property type="match status" value="1"/>
</dbReference>
<dbReference type="Gene3D" id="2.60.40.10">
    <property type="entry name" value="Immunoglobulins"/>
    <property type="match status" value="1"/>
</dbReference>
<dbReference type="AlphaFoldDB" id="A0A482XD34"/>
<dbReference type="PANTHER" id="PTHR11412">
    <property type="entry name" value="MACROGLOBULIN / COMPLEMENT"/>
    <property type="match status" value="1"/>
</dbReference>
<dbReference type="SMR" id="A0A482XD34"/>
<dbReference type="GO" id="GO:0004866">
    <property type="term" value="F:endopeptidase inhibitor activity"/>
    <property type="evidence" value="ECO:0007669"/>
    <property type="project" value="InterPro"/>
</dbReference>
<dbReference type="SUPFAM" id="SSF48239">
    <property type="entry name" value="Terpenoid cyclases/Protein prenyltransferases"/>
    <property type="match status" value="1"/>
</dbReference>
<dbReference type="InterPro" id="IPR008930">
    <property type="entry name" value="Terpenoid_cyclase/PrenylTrfase"/>
</dbReference>
<evidence type="ECO:0000259" key="2">
    <source>
        <dbReference type="SMART" id="SM01360"/>
    </source>
</evidence>
<dbReference type="Pfam" id="PF00207">
    <property type="entry name" value="A2M"/>
    <property type="match status" value="1"/>
</dbReference>
<reference evidence="4 5" key="1">
    <citation type="journal article" date="2017" name="Gigascience">
        <title>Genome sequence of the small brown planthopper, Laodelphax striatellus.</title>
        <authorList>
            <person name="Zhu J."/>
            <person name="Jiang F."/>
            <person name="Wang X."/>
            <person name="Yang P."/>
            <person name="Bao Y."/>
            <person name="Zhao W."/>
            <person name="Wang W."/>
            <person name="Lu H."/>
            <person name="Wang Q."/>
            <person name="Cui N."/>
            <person name="Li J."/>
            <person name="Chen X."/>
            <person name="Luo L."/>
            <person name="Yu J."/>
            <person name="Kang L."/>
            <person name="Cui F."/>
        </authorList>
    </citation>
    <scope>NUCLEOTIDE SEQUENCE [LARGE SCALE GENOMIC DNA]</scope>
    <source>
        <strain evidence="4">Lst14</strain>
    </source>
</reference>
<comment type="caution">
    <text evidence="4">The sequence shown here is derived from an EMBL/GenBank/DDBJ whole genome shotgun (WGS) entry which is preliminary data.</text>
</comment>
<dbReference type="InterPro" id="IPR047565">
    <property type="entry name" value="Alpha-macroglob_thiol-ester_cl"/>
</dbReference>
<feature type="domain" description="Alpha-macroglobulin receptor-binding" evidence="3">
    <location>
        <begin position="649"/>
        <end position="735"/>
    </location>
</feature>